<dbReference type="SMART" id="SM00448">
    <property type="entry name" value="REC"/>
    <property type="match status" value="1"/>
</dbReference>
<dbReference type="Gene3D" id="3.40.50.2300">
    <property type="match status" value="1"/>
</dbReference>
<feature type="domain" description="Response regulatory" evidence="4">
    <location>
        <begin position="57"/>
        <end position="172"/>
    </location>
</feature>
<dbReference type="EMBL" id="DSBY01000333">
    <property type="protein sequence ID" value="HDS64079.1"/>
    <property type="molecule type" value="Genomic_DNA"/>
</dbReference>
<dbReference type="InterPro" id="IPR000014">
    <property type="entry name" value="PAS"/>
</dbReference>
<dbReference type="CDD" id="cd00075">
    <property type="entry name" value="HATPase"/>
    <property type="match status" value="1"/>
</dbReference>
<dbReference type="Pfam" id="PF00072">
    <property type="entry name" value="Response_reg"/>
    <property type="match status" value="1"/>
</dbReference>
<dbReference type="PANTHER" id="PTHR43547:SF2">
    <property type="entry name" value="HYBRID SIGNAL TRANSDUCTION HISTIDINE KINASE C"/>
    <property type="match status" value="1"/>
</dbReference>
<evidence type="ECO:0000259" key="4">
    <source>
        <dbReference type="PROSITE" id="PS50110"/>
    </source>
</evidence>
<evidence type="ECO:0000259" key="5">
    <source>
        <dbReference type="PROSITE" id="PS50113"/>
    </source>
</evidence>
<reference evidence="6" key="1">
    <citation type="journal article" date="2020" name="mSystems">
        <title>Genome- and Community-Level Interaction Insights into Carbon Utilization and Element Cycling Functions of Hydrothermarchaeota in Hydrothermal Sediment.</title>
        <authorList>
            <person name="Zhou Z."/>
            <person name="Liu Y."/>
            <person name="Xu W."/>
            <person name="Pan J."/>
            <person name="Luo Z.H."/>
            <person name="Li M."/>
        </authorList>
    </citation>
    <scope>NUCLEOTIDE SEQUENCE</scope>
    <source>
        <strain evidence="6">SpSt-1183</strain>
    </source>
</reference>
<dbReference type="AlphaFoldDB" id="A0A831LX97"/>
<dbReference type="Gene3D" id="3.30.450.20">
    <property type="entry name" value="PAS domain"/>
    <property type="match status" value="1"/>
</dbReference>
<dbReference type="CDD" id="cd00156">
    <property type="entry name" value="REC"/>
    <property type="match status" value="1"/>
</dbReference>
<dbReference type="InterPro" id="IPR003594">
    <property type="entry name" value="HATPase_dom"/>
</dbReference>
<dbReference type="InterPro" id="IPR035965">
    <property type="entry name" value="PAS-like_dom_sf"/>
</dbReference>
<name>A0A831LX97_9EURY</name>
<accession>A0A831LX97</accession>
<dbReference type="PROSITE" id="PS50109">
    <property type="entry name" value="HIS_KIN"/>
    <property type="match status" value="1"/>
</dbReference>
<dbReference type="SUPFAM" id="SSF55874">
    <property type="entry name" value="ATPase domain of HSP90 chaperone/DNA topoisomerase II/histidine kinase"/>
    <property type="match status" value="1"/>
</dbReference>
<organism evidence="6">
    <name type="scientific">Methanofollis liminatans</name>
    <dbReference type="NCBI Taxonomy" id="2201"/>
    <lineage>
        <taxon>Archaea</taxon>
        <taxon>Methanobacteriati</taxon>
        <taxon>Methanobacteriota</taxon>
        <taxon>Stenosarchaea group</taxon>
        <taxon>Methanomicrobia</taxon>
        <taxon>Methanomicrobiales</taxon>
        <taxon>Methanomicrobiaceae</taxon>
        <taxon>Methanofollis</taxon>
    </lineage>
</organism>
<comment type="caution">
    <text evidence="6">The sequence shown here is derived from an EMBL/GenBank/DDBJ whole genome shotgun (WGS) entry which is preliminary data.</text>
</comment>
<evidence type="ECO:0000313" key="6">
    <source>
        <dbReference type="EMBL" id="HDS64079.1"/>
    </source>
</evidence>
<dbReference type="Proteomes" id="UP000885648">
    <property type="component" value="Unassembled WGS sequence"/>
</dbReference>
<dbReference type="PANTHER" id="PTHR43547">
    <property type="entry name" value="TWO-COMPONENT HISTIDINE KINASE"/>
    <property type="match status" value="1"/>
</dbReference>
<evidence type="ECO:0000256" key="1">
    <source>
        <dbReference type="ARBA" id="ARBA00022553"/>
    </source>
</evidence>
<dbReference type="PRINTS" id="PR00344">
    <property type="entry name" value="BCTRLSENSOR"/>
</dbReference>
<feature type="domain" description="Histidine kinase" evidence="3">
    <location>
        <begin position="432"/>
        <end position="530"/>
    </location>
</feature>
<dbReference type="SUPFAM" id="SSF55785">
    <property type="entry name" value="PYP-like sensor domain (PAS domain)"/>
    <property type="match status" value="1"/>
</dbReference>
<feature type="domain" description="PAC" evidence="5">
    <location>
        <begin position="262"/>
        <end position="323"/>
    </location>
</feature>
<feature type="modified residue" description="4-aspartylphosphate" evidence="2">
    <location>
        <position position="107"/>
    </location>
</feature>
<dbReference type="NCBIfam" id="TIGR00229">
    <property type="entry name" value="sensory_box"/>
    <property type="match status" value="1"/>
</dbReference>
<dbReference type="InterPro" id="IPR004358">
    <property type="entry name" value="Sig_transdc_His_kin-like_C"/>
</dbReference>
<gene>
    <name evidence="6" type="ORF">ENN52_08215</name>
</gene>
<dbReference type="SUPFAM" id="SSF52172">
    <property type="entry name" value="CheY-like"/>
    <property type="match status" value="1"/>
</dbReference>
<dbReference type="InterPro" id="IPR036890">
    <property type="entry name" value="HATPase_C_sf"/>
</dbReference>
<dbReference type="Gene3D" id="3.30.565.10">
    <property type="entry name" value="Histidine kinase-like ATPase, C-terminal domain"/>
    <property type="match status" value="1"/>
</dbReference>
<evidence type="ECO:0000259" key="3">
    <source>
        <dbReference type="PROSITE" id="PS50109"/>
    </source>
</evidence>
<dbReference type="InterPro" id="IPR001789">
    <property type="entry name" value="Sig_transdc_resp-reg_receiver"/>
</dbReference>
<evidence type="ECO:0000256" key="2">
    <source>
        <dbReference type="PROSITE-ProRule" id="PRU00169"/>
    </source>
</evidence>
<proteinExistence type="predicted"/>
<dbReference type="PROSITE" id="PS50110">
    <property type="entry name" value="RESPONSE_REGULATORY"/>
    <property type="match status" value="1"/>
</dbReference>
<dbReference type="PROSITE" id="PS50113">
    <property type="entry name" value="PAC"/>
    <property type="match status" value="1"/>
</dbReference>
<dbReference type="Pfam" id="PF02518">
    <property type="entry name" value="HATPase_c"/>
    <property type="match status" value="1"/>
</dbReference>
<dbReference type="Pfam" id="PF13426">
    <property type="entry name" value="PAS_9"/>
    <property type="match status" value="1"/>
</dbReference>
<dbReference type="InterPro" id="IPR011006">
    <property type="entry name" value="CheY-like_superfamily"/>
</dbReference>
<dbReference type="InterPro" id="IPR005467">
    <property type="entry name" value="His_kinase_dom"/>
</dbReference>
<dbReference type="SMART" id="SM00387">
    <property type="entry name" value="HATPase_c"/>
    <property type="match status" value="1"/>
</dbReference>
<protein>
    <submittedName>
        <fullName evidence="6">Response regulator</fullName>
    </submittedName>
</protein>
<sequence>MISMTGTWRRGIYTRSCTGPPARVFRCRPSGVMAALFPTFFPCSPSIVYRVKAPMIHVLLVDDEPALCEITKIFLEREGGIVVTPSLSAEEALQKIGAEGFDVIVSDYEMPGMSGIDLLKALNARGISVPVIIFTGRGREEVVIEALNNGAEYYLQKGGNPRMQFAELRHMILKAARNRLTEQRLADREADYRDLFQNMLNGFDLLEGVFDGIKDVLAVQKPDHTIVRFNRAGYELLGCTPADTEGRKCYELFGRSAPCEVCTTEMALESGHLEEVERFFPEIGRYLVCRSNPIIGEDGEVRLIVEQFVDISERKRIEMALQQANKKLNILNSITRHDILNWMTALLGYLEIEKEAVSDPAILAIIEKEETAAINIKRLISFTREYQDIGVNAPIWQDVERVVRSAIRHQGLKDVAVEVSSCGLEVYADPMLIRVIENLIDNSLRHGGHVTAIRCVTETNGSGVRFVYEDNGVGIPDPEKPLLFKQGYGKNTGFGLFLSKEILSITGLSITEEGAYGRGARFVITIPPVACRSSGAGEET</sequence>
<dbReference type="GO" id="GO:0000155">
    <property type="term" value="F:phosphorelay sensor kinase activity"/>
    <property type="evidence" value="ECO:0007669"/>
    <property type="project" value="TreeGrafter"/>
</dbReference>
<keyword evidence="1 2" id="KW-0597">Phosphoprotein</keyword>
<dbReference type="InterPro" id="IPR000700">
    <property type="entry name" value="PAS-assoc_C"/>
</dbReference>